<dbReference type="HOGENOM" id="CLU_084165_1_0_3"/>
<protein>
    <submittedName>
        <fullName evidence="1">Uncharacterized protein</fullName>
    </submittedName>
</protein>
<dbReference type="RefSeq" id="WP_012594009.1">
    <property type="nucleotide sequence ID" value="NC_011726.1"/>
</dbReference>
<evidence type="ECO:0000313" key="1">
    <source>
        <dbReference type="EMBL" id="ACK64733.1"/>
    </source>
</evidence>
<reference evidence="2" key="1">
    <citation type="journal article" date="2011" name="MBio">
        <title>Novel metabolic attributes of the genus Cyanothece, comprising a group of unicellular nitrogen-fixing Cyanobacteria.</title>
        <authorList>
            <person name="Bandyopadhyay A."/>
            <person name="Elvitigala T."/>
            <person name="Welsh E."/>
            <person name="Stockel J."/>
            <person name="Liberton M."/>
            <person name="Min H."/>
            <person name="Sherman L.A."/>
            <person name="Pakrasi H.B."/>
        </authorList>
    </citation>
    <scope>NUCLEOTIDE SEQUENCE [LARGE SCALE GENOMIC DNA]</scope>
    <source>
        <strain evidence="2">PCC 8801</strain>
    </source>
</reference>
<dbReference type="eggNOG" id="ENOG502ZW30">
    <property type="taxonomic scope" value="Bacteria"/>
</dbReference>
<organism evidence="1 2">
    <name type="scientific">Rippkaea orientalis (strain PCC 8801 / RF-1)</name>
    <name type="common">Cyanothece sp. (strain PCC 8801)</name>
    <dbReference type="NCBI Taxonomy" id="41431"/>
    <lineage>
        <taxon>Bacteria</taxon>
        <taxon>Bacillati</taxon>
        <taxon>Cyanobacteriota</taxon>
        <taxon>Cyanophyceae</taxon>
        <taxon>Oscillatoriophycideae</taxon>
        <taxon>Chroococcales</taxon>
        <taxon>Aphanothecaceae</taxon>
        <taxon>Rippkaea</taxon>
        <taxon>Rippkaea orientalis</taxon>
    </lineage>
</organism>
<dbReference type="STRING" id="41431.PCC8801_0646"/>
<dbReference type="AlphaFoldDB" id="B7JXH6"/>
<name>B7JXH6_RIPO1</name>
<dbReference type="OrthoDB" id="518124at2"/>
<accession>B7JXH6</accession>
<evidence type="ECO:0000313" key="2">
    <source>
        <dbReference type="Proteomes" id="UP000008204"/>
    </source>
</evidence>
<sequence>MSYRQLNLADLKYNFNLTFIEDLGIFNNAPRLKPSQLLLDILEDNIGLAVAIGTEKARSELIIAPILVFLLKHFDNKISLFSGVEFNVNLCQGLTGVCDFILSLSPEQLFVQAPIITLIEAKNDNLKLGLPHCLGEMLGAQFFNQKVNNNIQTIYGVVTTGTSWQFLSLNNQTVKIDLEEYSLTNLPKILGILASFIPKTPDNLV</sequence>
<gene>
    <name evidence="1" type="ordered locus">PCC8801_0646</name>
</gene>
<dbReference type="Proteomes" id="UP000008204">
    <property type="component" value="Chromosome"/>
</dbReference>
<keyword evidence="2" id="KW-1185">Reference proteome</keyword>
<dbReference type="EMBL" id="CP001287">
    <property type="protein sequence ID" value="ACK64733.1"/>
    <property type="molecule type" value="Genomic_DNA"/>
</dbReference>
<proteinExistence type="predicted"/>
<dbReference type="KEGG" id="cyp:PCC8801_0646"/>